<proteinExistence type="predicted"/>
<sequence>MNNESIIFKLTEYGKITGNESVIESLKQEFLSNIEATEKTLQQIEEELSVYLPKIKDLIIEGFEAKKKYLDNKEDSTNKLNPFN</sequence>
<organism evidence="1 2">
    <name type="scientific">Chryseobacterium shandongense</name>
    <dbReference type="NCBI Taxonomy" id="1493872"/>
    <lineage>
        <taxon>Bacteria</taxon>
        <taxon>Pseudomonadati</taxon>
        <taxon>Bacteroidota</taxon>
        <taxon>Flavobacteriia</taxon>
        <taxon>Flavobacteriales</taxon>
        <taxon>Weeksellaceae</taxon>
        <taxon>Chryseobacterium group</taxon>
        <taxon>Chryseobacterium</taxon>
    </lineage>
</organism>
<dbReference type="RefSeq" id="WP_123853971.1">
    <property type="nucleotide sequence ID" value="NZ_CP033915.1"/>
</dbReference>
<evidence type="ECO:0000313" key="1">
    <source>
        <dbReference type="EMBL" id="AZA86319.1"/>
    </source>
</evidence>
<evidence type="ECO:0000313" key="2">
    <source>
        <dbReference type="Proteomes" id="UP000274073"/>
    </source>
</evidence>
<accession>A0AAD0YD57</accession>
<protein>
    <submittedName>
        <fullName evidence="1">Uncharacterized protein</fullName>
    </submittedName>
</protein>
<dbReference type="Proteomes" id="UP000274073">
    <property type="component" value="Chromosome"/>
</dbReference>
<reference evidence="1 2" key="1">
    <citation type="submission" date="2018-11" db="EMBL/GenBank/DDBJ databases">
        <title>Proposal to divide the Flavobacteriaceae and reorganize its genera based on Amino Acid Identity values calculated from whole genome sequences.</title>
        <authorList>
            <person name="Nicholson A.C."/>
            <person name="Gulvik C.A."/>
            <person name="Whitney A.M."/>
            <person name="Humrighouse B.W."/>
            <person name="Bell M."/>
            <person name="Holmes B."/>
            <person name="Steigerwalt A.G."/>
            <person name="Villarma A."/>
            <person name="Sheth M."/>
            <person name="Batra D."/>
            <person name="Pryor J."/>
            <person name="Bernardet J.-F."/>
            <person name="Hugo C."/>
            <person name="Kampfer P."/>
            <person name="Newman J."/>
            <person name="McQuiston J.R."/>
        </authorList>
    </citation>
    <scope>NUCLEOTIDE SEQUENCE [LARGE SCALE GENOMIC DNA]</scope>
    <source>
        <strain evidence="1 2">G0207</strain>
    </source>
</reference>
<gene>
    <name evidence="1" type="ORF">EG349_05710</name>
</gene>
<dbReference type="AlphaFoldDB" id="A0AAD0YD57"/>
<dbReference type="EMBL" id="CP033915">
    <property type="protein sequence ID" value="AZA86319.1"/>
    <property type="molecule type" value="Genomic_DNA"/>
</dbReference>
<name>A0AAD0YD57_9FLAO</name>